<keyword evidence="3" id="KW-1185">Reference proteome</keyword>
<dbReference type="RefSeq" id="WP_008506017.1">
    <property type="nucleotide sequence ID" value="NZ_CM001403.1"/>
</dbReference>
<proteinExistence type="predicted"/>
<dbReference type="HOGENOM" id="CLU_516597_0_0_10"/>
<evidence type="ECO:0000313" key="3">
    <source>
        <dbReference type="Proteomes" id="UP000002774"/>
    </source>
</evidence>
<dbReference type="OrthoDB" id="1402360at2"/>
<keyword evidence="1" id="KW-0472">Membrane</keyword>
<dbReference type="Proteomes" id="UP000002774">
    <property type="component" value="Chromosome"/>
</dbReference>
<feature type="transmembrane region" description="Helical" evidence="1">
    <location>
        <begin position="156"/>
        <end position="172"/>
    </location>
</feature>
<accession>H1YD06</accession>
<feature type="transmembrane region" description="Helical" evidence="1">
    <location>
        <begin position="70"/>
        <end position="97"/>
    </location>
</feature>
<feature type="transmembrane region" description="Helical" evidence="1">
    <location>
        <begin position="225"/>
        <end position="245"/>
    </location>
</feature>
<dbReference type="AlphaFoldDB" id="H1YD06"/>
<evidence type="ECO:0000313" key="2">
    <source>
        <dbReference type="EMBL" id="EHQ26063.1"/>
    </source>
</evidence>
<feature type="transmembrane region" description="Helical" evidence="1">
    <location>
        <begin position="133"/>
        <end position="149"/>
    </location>
</feature>
<feature type="transmembrane region" description="Helical" evidence="1">
    <location>
        <begin position="7"/>
        <end position="28"/>
    </location>
</feature>
<name>H1YD06_9SPHI</name>
<gene>
    <name evidence="2" type="ORF">Mucpa_1916</name>
</gene>
<feature type="transmembrane region" description="Helical" evidence="1">
    <location>
        <begin position="287"/>
        <end position="309"/>
    </location>
</feature>
<dbReference type="eggNOG" id="ENOG502ZCM0">
    <property type="taxonomic scope" value="Bacteria"/>
</dbReference>
<feature type="transmembrane region" description="Helical" evidence="1">
    <location>
        <begin position="339"/>
        <end position="358"/>
    </location>
</feature>
<feature type="transmembrane region" description="Helical" evidence="1">
    <location>
        <begin position="365"/>
        <end position="386"/>
    </location>
</feature>
<dbReference type="EMBL" id="CM001403">
    <property type="protein sequence ID" value="EHQ26063.1"/>
    <property type="molecule type" value="Genomic_DNA"/>
</dbReference>
<organism evidence="2 3">
    <name type="scientific">Mucilaginibacter paludis DSM 18603</name>
    <dbReference type="NCBI Taxonomy" id="714943"/>
    <lineage>
        <taxon>Bacteria</taxon>
        <taxon>Pseudomonadati</taxon>
        <taxon>Bacteroidota</taxon>
        <taxon>Sphingobacteriia</taxon>
        <taxon>Sphingobacteriales</taxon>
        <taxon>Sphingobacteriaceae</taxon>
        <taxon>Mucilaginibacter</taxon>
    </lineage>
</organism>
<evidence type="ECO:0000256" key="1">
    <source>
        <dbReference type="SAM" id="Phobius"/>
    </source>
</evidence>
<keyword evidence="1" id="KW-0812">Transmembrane</keyword>
<dbReference type="STRING" id="714943.Mucpa_1916"/>
<evidence type="ECO:0008006" key="4">
    <source>
        <dbReference type="Google" id="ProtNLM"/>
    </source>
</evidence>
<keyword evidence="1" id="KW-1133">Transmembrane helix</keyword>
<feature type="transmembrane region" description="Helical" evidence="1">
    <location>
        <begin position="178"/>
        <end position="199"/>
    </location>
</feature>
<sequence length="527" mass="60996">MKKRRLLYLISIALLLAVYYLILGINMYRAGYHNHESLFYIEKARIIFEGSGDRLKIIGLTSPILPFYGVLPFIGISYTFAPIIASAIGTAILFLIMGVSIIKSSDDNYLTMLLLVLFLFHPGIIYTACSGKGIYFSLIFFFLFFYNMFRFYYSNTTFHISVASMLLVVLVFCDYRFIWLTLFFIPLIISIALQSLNLSEQQSIFRLSMSFNNPSLRRKLANKTFAMYVIIFILPIICIFCYKVLNQSHANDFNYFADSPYATWRVLVDKLESSITPVMDNYKVPEISFLTSVRVLMYCPLILLGIYLFRSNTQHLLTIMIPFGLLEFFKIKYDNSFLQMQYYLIFLILAFLTIMLKGHIISRKIIYKVLIFALVIVQIYTGYYFLKNSFVASEKNFILTLERNNPSEEGYEESKDVAGFINNLPRNSQVLMDDANAYPIVSYISDMHSVTLPYQPSFLSAIENPDKYVDYVLVATVQNPIGGYTQLNHKYKLLMARKNDFSMRIVYESDNWILYQLGAGRFAPKPL</sequence>
<reference evidence="2" key="1">
    <citation type="submission" date="2011-09" db="EMBL/GenBank/DDBJ databases">
        <title>The permanent draft genome of Mucilaginibacter paludis DSM 18603.</title>
        <authorList>
            <consortium name="US DOE Joint Genome Institute (JGI-PGF)"/>
            <person name="Lucas S."/>
            <person name="Han J."/>
            <person name="Lapidus A."/>
            <person name="Bruce D."/>
            <person name="Goodwin L."/>
            <person name="Pitluck S."/>
            <person name="Peters L."/>
            <person name="Kyrpides N."/>
            <person name="Mavromatis K."/>
            <person name="Ivanova N."/>
            <person name="Mikhailova N."/>
            <person name="Held B."/>
            <person name="Detter J.C."/>
            <person name="Tapia R."/>
            <person name="Han C."/>
            <person name="Land M."/>
            <person name="Hauser L."/>
            <person name="Markowitz V."/>
            <person name="Cheng J.-F."/>
            <person name="Hugenholtz P."/>
            <person name="Woyke T."/>
            <person name="Wu D."/>
            <person name="Tindall B."/>
            <person name="Brambilla E."/>
            <person name="Klenk H.-P."/>
            <person name="Eisen J.A."/>
        </authorList>
    </citation>
    <scope>NUCLEOTIDE SEQUENCE [LARGE SCALE GENOMIC DNA]</scope>
    <source>
        <strain evidence="2">DSM 18603</strain>
    </source>
</reference>
<protein>
    <recommendedName>
        <fullName evidence="4">Glycosyltransferase RgtA/B/C/D-like domain-containing protein</fullName>
    </recommendedName>
</protein>